<organism evidence="1 2">
    <name type="scientific">Megasphaera hutchinsoni</name>
    <dbReference type="NCBI Taxonomy" id="1588748"/>
    <lineage>
        <taxon>Bacteria</taxon>
        <taxon>Bacillati</taxon>
        <taxon>Bacillota</taxon>
        <taxon>Negativicutes</taxon>
        <taxon>Veillonellales</taxon>
        <taxon>Veillonellaceae</taxon>
        <taxon>Megasphaera</taxon>
    </lineage>
</organism>
<name>A0A134CEX4_9FIRM</name>
<dbReference type="Proteomes" id="UP000070160">
    <property type="component" value="Unassembled WGS sequence"/>
</dbReference>
<protein>
    <recommendedName>
        <fullName evidence="3">Tetratricopeptide repeat protein</fullName>
    </recommendedName>
</protein>
<dbReference type="STRING" id="1588748.HMPREF3182_01078"/>
<sequence length="420" mass="50107">MKINEIRVLYKAQKYHDIIGFYEKESEQTTWTPQDYYFYAYSLRKVKQYHKGHIISRAGIIRYPQYHILYNVYCWCLYYTYIFPFQSQQQDKTVFLRAAASIFSYCKQNIYTPYERTVRKILQAFQGDSSFSYKQRDYYLSLLDPDKLAAEEKKVHADGTVTFYESPREWWYVQKTKYLLKLKQYDTCIQFCQEALRRISPCHNDNEIWFSYRMSMCEMHNHNTQRAAAILKGLSVYHRHWILYRGLMLVNIKKQQWNQAITEGSRAMLMPGERAQKIHVLIEIADILRQHVMDLKAAYWHETAALRLQKQYHWHIPIELQQRVELSSFPALTLEQVWPLLDAFWLQAAHLGETVYEGSISRILPGKIGGFVRLYDGQEFFFGKEEFLHTSLSLGLPVRFYLVSFTNNQTPLRAIDIRQS</sequence>
<evidence type="ECO:0008006" key="3">
    <source>
        <dbReference type="Google" id="ProtNLM"/>
    </source>
</evidence>
<evidence type="ECO:0000313" key="2">
    <source>
        <dbReference type="Proteomes" id="UP000070160"/>
    </source>
</evidence>
<comment type="caution">
    <text evidence="1">The sequence shown here is derived from an EMBL/GenBank/DDBJ whole genome shotgun (WGS) entry which is preliminary data.</text>
</comment>
<gene>
    <name evidence="1" type="ORF">HMPREF3182_01078</name>
</gene>
<dbReference type="EMBL" id="LSDT01000044">
    <property type="protein sequence ID" value="KXB90654.1"/>
    <property type="molecule type" value="Genomic_DNA"/>
</dbReference>
<dbReference type="InterPro" id="IPR011990">
    <property type="entry name" value="TPR-like_helical_dom_sf"/>
</dbReference>
<reference evidence="2" key="1">
    <citation type="submission" date="2016-01" db="EMBL/GenBank/DDBJ databases">
        <authorList>
            <person name="Mitreva M."/>
            <person name="Pepin K.H."/>
            <person name="Mihindukulasuriya K.A."/>
            <person name="Fulton R."/>
            <person name="Fronick C."/>
            <person name="O'Laughlin M."/>
            <person name="Miner T."/>
            <person name="Herter B."/>
            <person name="Rosa B.A."/>
            <person name="Cordes M."/>
            <person name="Tomlinson C."/>
            <person name="Wollam A."/>
            <person name="Palsikar V.B."/>
            <person name="Mardis E.R."/>
            <person name="Wilson R.K."/>
        </authorList>
    </citation>
    <scope>NUCLEOTIDE SEQUENCE [LARGE SCALE GENOMIC DNA]</scope>
    <source>
        <strain evidence="2">KA00182</strain>
    </source>
</reference>
<dbReference type="PATRIC" id="fig|1588748.3.peg.1036"/>
<accession>A0A134CEX4</accession>
<dbReference type="RefSeq" id="WP_062485853.1">
    <property type="nucleotide sequence ID" value="NZ_KQ960952.1"/>
</dbReference>
<keyword evidence="2" id="KW-1185">Reference proteome</keyword>
<proteinExistence type="predicted"/>
<evidence type="ECO:0000313" key="1">
    <source>
        <dbReference type="EMBL" id="KXB90654.1"/>
    </source>
</evidence>
<dbReference type="SUPFAM" id="SSF48452">
    <property type="entry name" value="TPR-like"/>
    <property type="match status" value="1"/>
</dbReference>
<dbReference type="AlphaFoldDB" id="A0A134CEX4"/>